<evidence type="ECO:0000256" key="4">
    <source>
        <dbReference type="ARBA" id="ARBA00022741"/>
    </source>
</evidence>
<dbReference type="InterPro" id="IPR018484">
    <property type="entry name" value="FGGY_N"/>
</dbReference>
<feature type="binding site" evidence="9">
    <location>
        <position position="15"/>
    </location>
    <ligand>
        <name>ADP</name>
        <dbReference type="ChEBI" id="CHEBI:456216"/>
    </ligand>
</feature>
<dbReference type="SUPFAM" id="SSF53067">
    <property type="entry name" value="Actin-like ATPase domain"/>
    <property type="match status" value="2"/>
</dbReference>
<evidence type="ECO:0000256" key="1">
    <source>
        <dbReference type="ARBA" id="ARBA00005190"/>
    </source>
</evidence>
<evidence type="ECO:0000313" key="13">
    <source>
        <dbReference type="EMBL" id="CAG5079888.1"/>
    </source>
</evidence>
<keyword evidence="3 9" id="KW-0808">Transferase</keyword>
<feature type="binding site" evidence="9">
    <location>
        <position position="81"/>
    </location>
    <ligand>
        <name>sn-glycerol 3-phosphate</name>
        <dbReference type="ChEBI" id="CHEBI:57597"/>
    </ligand>
</feature>
<dbReference type="NCBIfam" id="NF000756">
    <property type="entry name" value="PRK00047.1"/>
    <property type="match status" value="1"/>
</dbReference>
<feature type="binding site" evidence="9">
    <location>
        <position position="304"/>
    </location>
    <ligand>
        <name>ATP</name>
        <dbReference type="ChEBI" id="CHEBI:30616"/>
    </ligand>
</feature>
<evidence type="ECO:0000256" key="8">
    <source>
        <dbReference type="ARBA" id="ARBA00052101"/>
    </source>
</evidence>
<dbReference type="GO" id="GO:0005829">
    <property type="term" value="C:cytosol"/>
    <property type="evidence" value="ECO:0007669"/>
    <property type="project" value="TreeGrafter"/>
</dbReference>
<feature type="domain" description="Carbohydrate kinase FGGY C-terminal" evidence="12">
    <location>
        <begin position="256"/>
        <end position="443"/>
    </location>
</feature>
<feature type="binding site" evidence="9">
    <location>
        <position position="409"/>
    </location>
    <ligand>
        <name>ADP</name>
        <dbReference type="ChEBI" id="CHEBI:456216"/>
    </ligand>
</feature>
<feature type="binding site" evidence="9">
    <location>
        <position position="11"/>
    </location>
    <ligand>
        <name>sn-glycerol 3-phosphate</name>
        <dbReference type="ChEBI" id="CHEBI:57597"/>
    </ligand>
</feature>
<comment type="similarity">
    <text evidence="2 9 10">Belongs to the FGGY kinase family.</text>
</comment>
<dbReference type="Proteomes" id="UP000683507">
    <property type="component" value="Chromosome"/>
</dbReference>
<proteinExistence type="inferred from homology"/>
<evidence type="ECO:0000256" key="5">
    <source>
        <dbReference type="ARBA" id="ARBA00022777"/>
    </source>
</evidence>
<organism evidence="13 14">
    <name type="scientific">Parvicella tangerina</name>
    <dbReference type="NCBI Taxonomy" id="2829795"/>
    <lineage>
        <taxon>Bacteria</taxon>
        <taxon>Pseudomonadati</taxon>
        <taxon>Bacteroidota</taxon>
        <taxon>Flavobacteriia</taxon>
        <taxon>Flavobacteriales</taxon>
        <taxon>Parvicellaceae</taxon>
        <taxon>Parvicella</taxon>
    </lineage>
</organism>
<dbReference type="Pfam" id="PF02782">
    <property type="entry name" value="FGGY_C"/>
    <property type="match status" value="1"/>
</dbReference>
<sequence>MKFIISLDQGTTSSRSILFNSKGEEVYVAQKEFKQFFPKSGWVEHDPNEIISTQMETLREVIHHSKKLDGEVIALGITNQRETIVAWQKSTGKAIYNAIVWQDTRTSDFCRTIKESYGDLIKKSTGLIVDSYFSGSKAKWILDNVEEASQLAEAQDLAFGTIDSWLIWNLTDGMTHATDVSNASRTMLFDIHELSWKQELLDIFGIPAHTLPKVMNSSDQYGSTLVEGLAIPICSAIGDQQAALFGQCCFTEGQAKNTYGTGCFMLLNTGKKPVASNSGLLSTVGWRIGKETTYALEGSVFVAGAAIQWLRDGLKILNDASESEALALSAGDTSELIVVPAFAGLGAPYWDMFARGAILGITRDTGRAEITKATLESLALQVRDVLLAMTKDSKIDLASLNVDGGASSNNFLMQFQSDVLNKPIDRPVCKESTALGAAFLAGIEVGLWTLNDLVNIRKSERVFNPQMENNVVEQKVQKWNKAIERVKNWVD</sequence>
<feature type="binding site" evidence="9">
    <location>
        <position position="261"/>
    </location>
    <ligand>
        <name>ATP</name>
        <dbReference type="ChEBI" id="CHEBI:30616"/>
    </ligand>
</feature>
<keyword evidence="5 9" id="KW-0418">Kinase</keyword>
<evidence type="ECO:0000256" key="2">
    <source>
        <dbReference type="ARBA" id="ARBA00009156"/>
    </source>
</evidence>
<comment type="pathway">
    <text evidence="1 9">Polyol metabolism; glycerol degradation via glycerol kinase pathway; sn-glycerol 3-phosphate from glycerol: step 1/1.</text>
</comment>
<evidence type="ECO:0000256" key="6">
    <source>
        <dbReference type="ARBA" id="ARBA00022798"/>
    </source>
</evidence>
<keyword evidence="14" id="KW-1185">Reference proteome</keyword>
<dbReference type="GO" id="GO:0019563">
    <property type="term" value="P:glycerol catabolic process"/>
    <property type="evidence" value="ECO:0007669"/>
    <property type="project" value="UniProtKB-UniRule"/>
</dbReference>
<accession>A0A916NGJ0</accession>
<dbReference type="PANTHER" id="PTHR10196">
    <property type="entry name" value="SUGAR KINASE"/>
    <property type="match status" value="1"/>
</dbReference>
<feature type="binding site" evidence="9">
    <location>
        <position position="82"/>
    </location>
    <ligand>
        <name>glycerol</name>
        <dbReference type="ChEBI" id="CHEBI:17754"/>
    </ligand>
</feature>
<feature type="binding site" evidence="9">
    <location>
        <position position="11"/>
    </location>
    <ligand>
        <name>ADP</name>
        <dbReference type="ChEBI" id="CHEBI:456216"/>
    </ligand>
</feature>
<feature type="binding site" evidence="9">
    <location>
        <position position="11"/>
    </location>
    <ligand>
        <name>ATP</name>
        <dbReference type="ChEBI" id="CHEBI:30616"/>
    </ligand>
</feature>
<evidence type="ECO:0000313" key="14">
    <source>
        <dbReference type="Proteomes" id="UP000683507"/>
    </source>
</evidence>
<dbReference type="NCBIfam" id="TIGR01311">
    <property type="entry name" value="glycerol_kin"/>
    <property type="match status" value="1"/>
</dbReference>
<dbReference type="InterPro" id="IPR000577">
    <property type="entry name" value="Carb_kinase_FGGY"/>
</dbReference>
<evidence type="ECO:0000256" key="9">
    <source>
        <dbReference type="HAMAP-Rule" id="MF_00186"/>
    </source>
</evidence>
<feature type="binding site" evidence="9">
    <location>
        <position position="132"/>
    </location>
    <ligand>
        <name>sn-glycerol 3-phosphate</name>
        <dbReference type="ChEBI" id="CHEBI:57597"/>
    </ligand>
</feature>
<feature type="binding site" evidence="9">
    <location>
        <position position="240"/>
    </location>
    <ligand>
        <name>glycerol</name>
        <dbReference type="ChEBI" id="CHEBI:17754"/>
    </ligand>
</feature>
<comment type="activity regulation">
    <text evidence="9">Inhibited by fructose 1,6-bisphosphate (FBP).</text>
</comment>
<dbReference type="InterPro" id="IPR043129">
    <property type="entry name" value="ATPase_NBD"/>
</dbReference>
<dbReference type="GO" id="GO:0005524">
    <property type="term" value="F:ATP binding"/>
    <property type="evidence" value="ECO:0007669"/>
    <property type="project" value="UniProtKB-UniRule"/>
</dbReference>
<feature type="binding site" evidence="9">
    <location>
        <position position="304"/>
    </location>
    <ligand>
        <name>ADP</name>
        <dbReference type="ChEBI" id="CHEBI:456216"/>
    </ligand>
</feature>
<dbReference type="FunFam" id="3.30.420.40:FF:000007">
    <property type="entry name" value="Glycerol kinase"/>
    <property type="match status" value="1"/>
</dbReference>
<dbReference type="EMBL" id="OU015584">
    <property type="protein sequence ID" value="CAG5079888.1"/>
    <property type="molecule type" value="Genomic_DNA"/>
</dbReference>
<feature type="binding site" evidence="9">
    <location>
        <position position="405"/>
    </location>
    <ligand>
        <name>ADP</name>
        <dbReference type="ChEBI" id="CHEBI:456216"/>
    </ligand>
</feature>
<feature type="binding site" evidence="9">
    <location>
        <position position="12"/>
    </location>
    <ligand>
        <name>ATP</name>
        <dbReference type="ChEBI" id="CHEBI:30616"/>
    </ligand>
</feature>
<feature type="domain" description="Carbohydrate kinase FGGY N-terminal" evidence="11">
    <location>
        <begin position="4"/>
        <end position="246"/>
    </location>
</feature>
<evidence type="ECO:0000256" key="10">
    <source>
        <dbReference type="RuleBase" id="RU003733"/>
    </source>
</evidence>
<dbReference type="Pfam" id="PF00370">
    <property type="entry name" value="FGGY_N"/>
    <property type="match status" value="1"/>
</dbReference>
<dbReference type="PANTHER" id="PTHR10196:SF69">
    <property type="entry name" value="GLYCEROL KINASE"/>
    <property type="match status" value="1"/>
</dbReference>
<dbReference type="InterPro" id="IPR005999">
    <property type="entry name" value="Glycerol_kin"/>
</dbReference>
<evidence type="ECO:0000259" key="12">
    <source>
        <dbReference type="Pfam" id="PF02782"/>
    </source>
</evidence>
<dbReference type="AlphaFoldDB" id="A0A916NGJ0"/>
<feature type="binding site" evidence="9">
    <location>
        <position position="239"/>
    </location>
    <ligand>
        <name>sn-glycerol 3-phosphate</name>
        <dbReference type="ChEBI" id="CHEBI:57597"/>
    </ligand>
</feature>
<feature type="binding site" evidence="9">
    <location>
        <position position="308"/>
    </location>
    <ligand>
        <name>ATP</name>
        <dbReference type="ChEBI" id="CHEBI:30616"/>
    </ligand>
</feature>
<dbReference type="HAMAP" id="MF_00186">
    <property type="entry name" value="Glycerol_kin"/>
    <property type="match status" value="1"/>
</dbReference>
<comment type="catalytic activity">
    <reaction evidence="8 9">
        <text>glycerol + ATP = sn-glycerol 3-phosphate + ADP + H(+)</text>
        <dbReference type="Rhea" id="RHEA:21644"/>
        <dbReference type="ChEBI" id="CHEBI:15378"/>
        <dbReference type="ChEBI" id="CHEBI:17754"/>
        <dbReference type="ChEBI" id="CHEBI:30616"/>
        <dbReference type="ChEBI" id="CHEBI:57597"/>
        <dbReference type="ChEBI" id="CHEBI:456216"/>
        <dbReference type="EC" id="2.7.1.30"/>
    </reaction>
</comment>
<feature type="binding site" evidence="9">
    <location>
        <position position="81"/>
    </location>
    <ligand>
        <name>glycerol</name>
        <dbReference type="ChEBI" id="CHEBI:17754"/>
    </ligand>
</feature>
<dbReference type="RefSeq" id="WP_258541327.1">
    <property type="nucleotide sequence ID" value="NZ_OU015584.1"/>
</dbReference>
<feature type="binding site" evidence="9">
    <location>
        <position position="13"/>
    </location>
    <ligand>
        <name>ATP</name>
        <dbReference type="ChEBI" id="CHEBI:30616"/>
    </ligand>
</feature>
<evidence type="ECO:0000256" key="3">
    <source>
        <dbReference type="ARBA" id="ARBA00022679"/>
    </source>
</evidence>
<feature type="binding site" evidence="9">
    <location>
        <position position="261"/>
    </location>
    <ligand>
        <name>ADP</name>
        <dbReference type="ChEBI" id="CHEBI:456216"/>
    </ligand>
</feature>
<keyword evidence="7 9" id="KW-0067">ATP-binding</keyword>
<feature type="binding site" evidence="9">
    <location>
        <position position="239"/>
    </location>
    <ligand>
        <name>glycerol</name>
        <dbReference type="ChEBI" id="CHEBI:17754"/>
    </ligand>
</feature>
<name>A0A916NGJ0_9FLAO</name>
<dbReference type="GO" id="GO:0006072">
    <property type="term" value="P:glycerol-3-phosphate metabolic process"/>
    <property type="evidence" value="ECO:0007669"/>
    <property type="project" value="InterPro"/>
</dbReference>
<feature type="binding site" evidence="9">
    <location>
        <position position="132"/>
    </location>
    <ligand>
        <name>glycerol</name>
        <dbReference type="ChEBI" id="CHEBI:17754"/>
    </ligand>
</feature>
<evidence type="ECO:0000259" key="11">
    <source>
        <dbReference type="Pfam" id="PF00370"/>
    </source>
</evidence>
<dbReference type="InterPro" id="IPR018485">
    <property type="entry name" value="FGGY_C"/>
</dbReference>
<dbReference type="EC" id="2.7.1.30" evidence="9"/>
<feature type="binding site" evidence="9">
    <location>
        <position position="82"/>
    </location>
    <ligand>
        <name>sn-glycerol 3-phosphate</name>
        <dbReference type="ChEBI" id="CHEBI:57597"/>
    </ligand>
</feature>
<dbReference type="KEGG" id="ptan:CRYO30217_01109"/>
<evidence type="ECO:0000256" key="7">
    <source>
        <dbReference type="ARBA" id="ARBA00022840"/>
    </source>
</evidence>
<dbReference type="PROSITE" id="PS00445">
    <property type="entry name" value="FGGY_KINASES_2"/>
    <property type="match status" value="1"/>
</dbReference>
<keyword evidence="4 9" id="KW-0547">Nucleotide-binding</keyword>
<reference evidence="13" key="1">
    <citation type="submission" date="2021-04" db="EMBL/GenBank/DDBJ databases">
        <authorList>
            <person name="Rodrigo-Torres L."/>
            <person name="Arahal R. D."/>
            <person name="Lucena T."/>
        </authorList>
    </citation>
    <scope>NUCLEOTIDE SEQUENCE</scope>
    <source>
        <strain evidence="13">AS29M-1</strain>
    </source>
</reference>
<dbReference type="GO" id="GO:0004370">
    <property type="term" value="F:glycerol kinase activity"/>
    <property type="evidence" value="ECO:0007669"/>
    <property type="project" value="UniProtKB-UniRule"/>
</dbReference>
<dbReference type="CDD" id="cd07786">
    <property type="entry name" value="FGGY_EcGK_like"/>
    <property type="match status" value="1"/>
</dbReference>
<feature type="binding site" evidence="9">
    <location>
        <position position="405"/>
    </location>
    <ligand>
        <name>ATP</name>
        <dbReference type="ChEBI" id="CHEBI:30616"/>
    </ligand>
</feature>
<keyword evidence="6 9" id="KW-0319">Glycerol metabolism</keyword>
<dbReference type="FunFam" id="3.30.420.40:FF:000008">
    <property type="entry name" value="Glycerol kinase"/>
    <property type="match status" value="1"/>
</dbReference>
<protein>
    <recommendedName>
        <fullName evidence="9">Glycerol kinase</fullName>
        <ecNumber evidence="9">2.7.1.30</ecNumber>
    </recommendedName>
    <alternativeName>
        <fullName evidence="9">ATP:glycerol 3-phosphotransferase</fullName>
    </alternativeName>
    <alternativeName>
        <fullName evidence="9">Glycerokinase</fullName>
        <shortName evidence="9">GK</shortName>
    </alternativeName>
</protein>
<gene>
    <name evidence="9 13" type="primary">glpK</name>
    <name evidence="13" type="ORF">CRYO30217_01109</name>
</gene>
<dbReference type="Gene3D" id="3.30.420.40">
    <property type="match status" value="2"/>
</dbReference>
<comment type="function">
    <text evidence="9">Key enzyme in the regulation of glycerol uptake and metabolism. Catalyzes the phosphorylation of glycerol to yield sn-glycerol 3-phosphate.</text>
</comment>
<dbReference type="InterPro" id="IPR018483">
    <property type="entry name" value="Carb_kinase_FGGY_CS"/>
</dbReference>
<dbReference type="PIRSF" id="PIRSF000538">
    <property type="entry name" value="GlpK"/>
    <property type="match status" value="1"/>
</dbReference>